<protein>
    <submittedName>
        <fullName evidence="1">Uncharacterized protein</fullName>
    </submittedName>
</protein>
<dbReference type="Proteomes" id="UP000315724">
    <property type="component" value="Chromosome"/>
</dbReference>
<sequence length="142" mass="15612">MSSQIIPNWFSQFIGAISERFEPFSGVARVGYECAFSEGGWEISIFLGETELVGGADDGRMLPVNFRFDLTGVVQQFDQLDGMHWNAFPNSPVETEQPSDLSFVTITGTIQGEKVLIQLHATPPNPVGPGIRQHSDGRLELV</sequence>
<dbReference type="EMBL" id="CP036267">
    <property type="protein sequence ID" value="QDT35090.1"/>
    <property type="molecule type" value="Genomic_DNA"/>
</dbReference>
<accession>A0A517QTX0</accession>
<keyword evidence="2" id="KW-1185">Reference proteome</keyword>
<proteinExistence type="predicted"/>
<name>A0A517QTX0_9PLAN</name>
<evidence type="ECO:0000313" key="1">
    <source>
        <dbReference type="EMBL" id="QDT35090.1"/>
    </source>
</evidence>
<dbReference type="OrthoDB" id="213176at2"/>
<organism evidence="1 2">
    <name type="scientific">Thalassoglobus polymorphus</name>
    <dbReference type="NCBI Taxonomy" id="2527994"/>
    <lineage>
        <taxon>Bacteria</taxon>
        <taxon>Pseudomonadati</taxon>
        <taxon>Planctomycetota</taxon>
        <taxon>Planctomycetia</taxon>
        <taxon>Planctomycetales</taxon>
        <taxon>Planctomycetaceae</taxon>
        <taxon>Thalassoglobus</taxon>
    </lineage>
</organism>
<evidence type="ECO:0000313" key="2">
    <source>
        <dbReference type="Proteomes" id="UP000315724"/>
    </source>
</evidence>
<dbReference type="KEGG" id="tpol:Mal48_43650"/>
<reference evidence="1 2" key="1">
    <citation type="submission" date="2019-02" db="EMBL/GenBank/DDBJ databases">
        <title>Deep-cultivation of Planctomycetes and their phenomic and genomic characterization uncovers novel biology.</title>
        <authorList>
            <person name="Wiegand S."/>
            <person name="Jogler M."/>
            <person name="Boedeker C."/>
            <person name="Pinto D."/>
            <person name="Vollmers J."/>
            <person name="Rivas-Marin E."/>
            <person name="Kohn T."/>
            <person name="Peeters S.H."/>
            <person name="Heuer A."/>
            <person name="Rast P."/>
            <person name="Oberbeckmann S."/>
            <person name="Bunk B."/>
            <person name="Jeske O."/>
            <person name="Meyerdierks A."/>
            <person name="Storesund J.E."/>
            <person name="Kallscheuer N."/>
            <person name="Luecker S."/>
            <person name="Lage O.M."/>
            <person name="Pohl T."/>
            <person name="Merkel B.J."/>
            <person name="Hornburger P."/>
            <person name="Mueller R.-W."/>
            <person name="Bruemmer F."/>
            <person name="Labrenz M."/>
            <person name="Spormann A.M."/>
            <person name="Op den Camp H."/>
            <person name="Overmann J."/>
            <person name="Amann R."/>
            <person name="Jetten M.S.M."/>
            <person name="Mascher T."/>
            <person name="Medema M.H."/>
            <person name="Devos D.P."/>
            <person name="Kaster A.-K."/>
            <person name="Ovreas L."/>
            <person name="Rohde M."/>
            <person name="Galperin M.Y."/>
            <person name="Jogler C."/>
        </authorList>
    </citation>
    <scope>NUCLEOTIDE SEQUENCE [LARGE SCALE GENOMIC DNA]</scope>
    <source>
        <strain evidence="1 2">Mal48</strain>
    </source>
</reference>
<dbReference type="AlphaFoldDB" id="A0A517QTX0"/>
<dbReference type="RefSeq" id="WP_145204090.1">
    <property type="nucleotide sequence ID" value="NZ_CP036267.1"/>
</dbReference>
<gene>
    <name evidence="1" type="ORF">Mal48_43650</name>
</gene>